<reference evidence="4" key="1">
    <citation type="submission" date="2020-05" db="EMBL/GenBank/DDBJ databases">
        <authorList>
            <person name="Chiriac C."/>
            <person name="Salcher M."/>
            <person name="Ghai R."/>
            <person name="Kavagutti S V."/>
        </authorList>
    </citation>
    <scope>NUCLEOTIDE SEQUENCE</scope>
</reference>
<dbReference type="GO" id="GO:0016020">
    <property type="term" value="C:membrane"/>
    <property type="evidence" value="ECO:0007669"/>
    <property type="project" value="TreeGrafter"/>
</dbReference>
<organism evidence="4">
    <name type="scientific">freshwater metagenome</name>
    <dbReference type="NCBI Taxonomy" id="449393"/>
    <lineage>
        <taxon>unclassified sequences</taxon>
        <taxon>metagenomes</taxon>
        <taxon>ecological metagenomes</taxon>
    </lineage>
</organism>
<evidence type="ECO:0000313" key="4">
    <source>
        <dbReference type="EMBL" id="CAB4862165.1"/>
    </source>
</evidence>
<dbReference type="PANTHER" id="PTHR44196:SF1">
    <property type="entry name" value="DEHYDROGENASE_REDUCTASE SDR FAMILY MEMBER 7B"/>
    <property type="match status" value="1"/>
</dbReference>
<proteinExistence type="inferred from homology"/>
<name>A0A6J7CZA4_9ZZZZ</name>
<comment type="similarity">
    <text evidence="1">Belongs to the short-chain dehydrogenases/reductases (SDR) family.</text>
</comment>
<dbReference type="CDD" id="cd05233">
    <property type="entry name" value="SDR_c"/>
    <property type="match status" value="1"/>
</dbReference>
<keyword evidence="2" id="KW-0560">Oxidoreductase</keyword>
<dbReference type="EMBL" id="CAFBLQ010000019">
    <property type="protein sequence ID" value="CAB4862165.1"/>
    <property type="molecule type" value="Genomic_DNA"/>
</dbReference>
<dbReference type="InterPro" id="IPR002347">
    <property type="entry name" value="SDR_fam"/>
</dbReference>
<dbReference type="InterPro" id="IPR020904">
    <property type="entry name" value="Sc_DH/Rdtase_CS"/>
</dbReference>
<dbReference type="InterPro" id="IPR057326">
    <property type="entry name" value="KR_dom"/>
</dbReference>
<dbReference type="Pfam" id="PF00106">
    <property type="entry name" value="adh_short"/>
    <property type="match status" value="1"/>
</dbReference>
<dbReference type="Gene3D" id="3.40.50.720">
    <property type="entry name" value="NAD(P)-binding Rossmann-like Domain"/>
    <property type="match status" value="1"/>
</dbReference>
<dbReference type="PANTHER" id="PTHR44196">
    <property type="entry name" value="DEHYDROGENASE/REDUCTASE SDR FAMILY MEMBER 7B"/>
    <property type="match status" value="1"/>
</dbReference>
<protein>
    <submittedName>
        <fullName evidence="4">Unannotated protein</fullName>
    </submittedName>
</protein>
<evidence type="ECO:0000259" key="3">
    <source>
        <dbReference type="SMART" id="SM00822"/>
    </source>
</evidence>
<accession>A0A6J7CZA4</accession>
<evidence type="ECO:0000256" key="2">
    <source>
        <dbReference type="ARBA" id="ARBA00023002"/>
    </source>
</evidence>
<dbReference type="GO" id="GO:0016491">
    <property type="term" value="F:oxidoreductase activity"/>
    <property type="evidence" value="ECO:0007669"/>
    <property type="project" value="UniProtKB-KW"/>
</dbReference>
<dbReference type="AlphaFoldDB" id="A0A6J7CZA4"/>
<gene>
    <name evidence="4" type="ORF">UFOPK3423_00287</name>
</gene>
<dbReference type="SUPFAM" id="SSF51735">
    <property type="entry name" value="NAD(P)-binding Rossmann-fold domains"/>
    <property type="match status" value="1"/>
</dbReference>
<dbReference type="PRINTS" id="PR00080">
    <property type="entry name" value="SDRFAMILY"/>
</dbReference>
<sequence>MPDAPSVHSLALSRAGSEPVSVTMTLSSSVVLVTGASSGIGAALARELAACGATVAVAARRTELMQELGAASIHRVDLSDPAHALQLADEVLATHGRVDVLVNNAGVRIDAPVTEIALEDLDRSFQVNALSPLMLACALLPGMRERGAGVIANVVAPQVSGGRRGMAAYAASKAALESLTQTLRQEAAGIGVFGFDPGWVRTDLAPDGPDEPQAAAQRLIVHLEAGRGSREILS</sequence>
<evidence type="ECO:0000256" key="1">
    <source>
        <dbReference type="ARBA" id="ARBA00006484"/>
    </source>
</evidence>
<feature type="domain" description="Ketoreductase" evidence="3">
    <location>
        <begin position="29"/>
        <end position="199"/>
    </location>
</feature>
<dbReference type="InterPro" id="IPR036291">
    <property type="entry name" value="NAD(P)-bd_dom_sf"/>
</dbReference>
<dbReference type="PRINTS" id="PR00081">
    <property type="entry name" value="GDHRDH"/>
</dbReference>
<dbReference type="SMART" id="SM00822">
    <property type="entry name" value="PKS_KR"/>
    <property type="match status" value="1"/>
</dbReference>
<dbReference type="PROSITE" id="PS00061">
    <property type="entry name" value="ADH_SHORT"/>
    <property type="match status" value="1"/>
</dbReference>